<evidence type="ECO:0000313" key="2">
    <source>
        <dbReference type="EMBL" id="KAF2556039.1"/>
    </source>
</evidence>
<organism evidence="2 3">
    <name type="scientific">Brassica cretica</name>
    <name type="common">Mustard</name>
    <dbReference type="NCBI Taxonomy" id="69181"/>
    <lineage>
        <taxon>Eukaryota</taxon>
        <taxon>Viridiplantae</taxon>
        <taxon>Streptophyta</taxon>
        <taxon>Embryophyta</taxon>
        <taxon>Tracheophyta</taxon>
        <taxon>Spermatophyta</taxon>
        <taxon>Magnoliopsida</taxon>
        <taxon>eudicotyledons</taxon>
        <taxon>Gunneridae</taxon>
        <taxon>Pentapetalae</taxon>
        <taxon>rosids</taxon>
        <taxon>malvids</taxon>
        <taxon>Brassicales</taxon>
        <taxon>Brassicaceae</taxon>
        <taxon>Brassiceae</taxon>
        <taxon>Brassica</taxon>
    </lineage>
</organism>
<comment type="caution">
    <text evidence="2">The sequence shown here is derived from an EMBL/GenBank/DDBJ whole genome shotgun (WGS) entry which is preliminary data.</text>
</comment>
<feature type="compositionally biased region" description="Gly residues" evidence="1">
    <location>
        <begin position="9"/>
        <end position="21"/>
    </location>
</feature>
<reference evidence="2" key="1">
    <citation type="submission" date="2019-12" db="EMBL/GenBank/DDBJ databases">
        <title>Genome sequencing and annotation of Brassica cretica.</title>
        <authorList>
            <person name="Studholme D.J."/>
            <person name="Sarris P.F."/>
        </authorList>
    </citation>
    <scope>NUCLEOTIDE SEQUENCE</scope>
    <source>
        <strain evidence="2">PFS-001/15</strain>
        <tissue evidence="2">Leaf</tissue>
    </source>
</reference>
<sequence>MTELMKSAGIGGAASGVGVGSPPGAPKRVTRVIRNQGGKPELVELTGKDTSDWKLSVLVCPKSGPLLGLNLRRPSIRVLVEFLRAGCFWSARLLAKSTLVQS</sequence>
<protein>
    <submittedName>
        <fullName evidence="2">Uncharacterized protein</fullName>
    </submittedName>
</protein>
<dbReference type="EMBL" id="QGKW02001940">
    <property type="protein sequence ID" value="KAF2556039.1"/>
    <property type="molecule type" value="Genomic_DNA"/>
</dbReference>
<accession>A0A8S9HDN7</accession>
<dbReference type="AlphaFoldDB" id="A0A8S9HDN7"/>
<feature type="region of interest" description="Disordered" evidence="1">
    <location>
        <begin position="1"/>
        <end position="33"/>
    </location>
</feature>
<dbReference type="Proteomes" id="UP000712281">
    <property type="component" value="Unassembled WGS sequence"/>
</dbReference>
<name>A0A8S9HDN7_BRACR</name>
<evidence type="ECO:0000256" key="1">
    <source>
        <dbReference type="SAM" id="MobiDB-lite"/>
    </source>
</evidence>
<proteinExistence type="predicted"/>
<gene>
    <name evidence="2" type="ORF">F2Q68_00017187</name>
</gene>
<evidence type="ECO:0000313" key="3">
    <source>
        <dbReference type="Proteomes" id="UP000712281"/>
    </source>
</evidence>